<dbReference type="InterPro" id="IPR002035">
    <property type="entry name" value="VWF_A"/>
</dbReference>
<name>A0AAD8ESQ5_DIPPU</name>
<dbReference type="AlphaFoldDB" id="A0AAD8ESQ5"/>
<dbReference type="PROSITE" id="PS50234">
    <property type="entry name" value="VWFA"/>
    <property type="match status" value="1"/>
</dbReference>
<comment type="caution">
    <text evidence="2">The sequence shown here is derived from an EMBL/GenBank/DDBJ whole genome shotgun (WGS) entry which is preliminary data.</text>
</comment>
<dbReference type="CDD" id="cd00198">
    <property type="entry name" value="vWFA"/>
    <property type="match status" value="1"/>
</dbReference>
<protein>
    <recommendedName>
        <fullName evidence="1">VWFA domain-containing protein</fullName>
    </recommendedName>
</protein>
<dbReference type="PANTHER" id="PTHR24020">
    <property type="entry name" value="COLLAGEN ALPHA"/>
    <property type="match status" value="1"/>
</dbReference>
<accession>A0AAD8ESQ5</accession>
<evidence type="ECO:0000313" key="3">
    <source>
        <dbReference type="Proteomes" id="UP001233999"/>
    </source>
</evidence>
<reference evidence="2" key="2">
    <citation type="submission" date="2023-05" db="EMBL/GenBank/DDBJ databases">
        <authorList>
            <person name="Fouks B."/>
        </authorList>
    </citation>
    <scope>NUCLEOTIDE SEQUENCE</scope>
    <source>
        <strain evidence="2">Stay&amp;Tobe</strain>
        <tissue evidence="2">Testes</tissue>
    </source>
</reference>
<evidence type="ECO:0000313" key="2">
    <source>
        <dbReference type="EMBL" id="KAJ9601795.1"/>
    </source>
</evidence>
<dbReference type="SUPFAM" id="SSF53300">
    <property type="entry name" value="vWA-like"/>
    <property type="match status" value="1"/>
</dbReference>
<feature type="non-terminal residue" evidence="2">
    <location>
        <position position="1"/>
    </location>
</feature>
<dbReference type="Proteomes" id="UP001233999">
    <property type="component" value="Unassembled WGS sequence"/>
</dbReference>
<organism evidence="2 3">
    <name type="scientific">Diploptera punctata</name>
    <name type="common">Pacific beetle cockroach</name>
    <dbReference type="NCBI Taxonomy" id="6984"/>
    <lineage>
        <taxon>Eukaryota</taxon>
        <taxon>Metazoa</taxon>
        <taxon>Ecdysozoa</taxon>
        <taxon>Arthropoda</taxon>
        <taxon>Hexapoda</taxon>
        <taxon>Insecta</taxon>
        <taxon>Pterygota</taxon>
        <taxon>Neoptera</taxon>
        <taxon>Polyneoptera</taxon>
        <taxon>Dictyoptera</taxon>
        <taxon>Blattodea</taxon>
        <taxon>Blaberoidea</taxon>
        <taxon>Blaberidae</taxon>
        <taxon>Diplopterinae</taxon>
        <taxon>Diploptera</taxon>
    </lineage>
</organism>
<dbReference type="EMBL" id="JASPKZ010000003">
    <property type="protein sequence ID" value="KAJ9601795.1"/>
    <property type="molecule type" value="Genomic_DNA"/>
</dbReference>
<reference evidence="2" key="1">
    <citation type="journal article" date="2023" name="IScience">
        <title>Live-bearing cockroach genome reveals convergent evolutionary mechanisms linked to viviparity in insects and beyond.</title>
        <authorList>
            <person name="Fouks B."/>
            <person name="Harrison M.C."/>
            <person name="Mikhailova A.A."/>
            <person name="Marchal E."/>
            <person name="English S."/>
            <person name="Carruthers M."/>
            <person name="Jennings E.C."/>
            <person name="Chiamaka E.L."/>
            <person name="Frigard R.A."/>
            <person name="Pippel M."/>
            <person name="Attardo G.M."/>
            <person name="Benoit J.B."/>
            <person name="Bornberg-Bauer E."/>
            <person name="Tobe S.S."/>
        </authorList>
    </citation>
    <scope>NUCLEOTIDE SEQUENCE</scope>
    <source>
        <strain evidence="2">Stay&amp;Tobe</strain>
    </source>
</reference>
<gene>
    <name evidence="2" type="ORF">L9F63_000087</name>
</gene>
<evidence type="ECO:0000259" key="1">
    <source>
        <dbReference type="PROSITE" id="PS50234"/>
    </source>
</evidence>
<sequence>LSMRRSAGVITFSSSADVDISLHHRDTCEFFRLTDNITYSGGGTDIRRAIYLANSHIAMDAVHHHTIIILLTDGASSTNPTQEAERLRDSGNKLFTVGIGRYDRSQLEPISSTDSTGSPLFYGITDFKAFNNVVNYLHKAFGNGMQQNCKY</sequence>
<feature type="domain" description="VWFA" evidence="1">
    <location>
        <begin position="1"/>
        <end position="137"/>
    </location>
</feature>
<keyword evidence="3" id="KW-1185">Reference proteome</keyword>
<dbReference type="Pfam" id="PF00092">
    <property type="entry name" value="VWA"/>
    <property type="match status" value="1"/>
</dbReference>
<dbReference type="InterPro" id="IPR036465">
    <property type="entry name" value="vWFA_dom_sf"/>
</dbReference>
<dbReference type="GO" id="GO:0032991">
    <property type="term" value="C:protein-containing complex"/>
    <property type="evidence" value="ECO:0007669"/>
    <property type="project" value="UniProtKB-ARBA"/>
</dbReference>
<proteinExistence type="predicted"/>
<dbReference type="Gene3D" id="3.40.50.410">
    <property type="entry name" value="von Willebrand factor, type A domain"/>
    <property type="match status" value="1"/>
</dbReference>
<dbReference type="PANTHER" id="PTHR24020:SF20">
    <property type="entry name" value="PH DOMAIN-CONTAINING PROTEIN"/>
    <property type="match status" value="1"/>
</dbReference>
<dbReference type="InterPro" id="IPR050525">
    <property type="entry name" value="ECM_Assembly_Org"/>
</dbReference>